<dbReference type="GO" id="GO:0005886">
    <property type="term" value="C:plasma membrane"/>
    <property type="evidence" value="ECO:0007669"/>
    <property type="project" value="UniProtKB-SubCell"/>
</dbReference>
<accession>A0A347WIZ8</accession>
<proteinExistence type="inferred from homology"/>
<comment type="subcellular location">
    <subcellularLocation>
        <location evidence="1 7">Cell membrane</location>
        <topology evidence="1 7">Multi-pass membrane protein</topology>
    </subcellularLocation>
</comment>
<keyword evidence="3" id="KW-1003">Cell membrane</keyword>
<dbReference type="AlphaFoldDB" id="A0A347WIZ8"/>
<evidence type="ECO:0000259" key="8">
    <source>
        <dbReference type="PROSITE" id="PS50928"/>
    </source>
</evidence>
<protein>
    <submittedName>
        <fullName evidence="9">Peptide ABC transporter permease</fullName>
    </submittedName>
</protein>
<sequence>MILLTNLGKIFLRWLGLFWAVSVVAFLLPRLMPDYPVHYYLQQYQLPVTPENIQIVEEQWGLNRSLFVQYGHWLGRFIQGDWGRAYMTGLDVRTELFRRLPYSLLMACGGLLLGGLWAYVLGFLAVLQENGFWGKVSRVHTLLASTFPSLISGVLLIYLLSNRWKLLSFYGEHKLPGILISSLLIAFYQSGHLTRIVIRHLEEVKAQAYIQTMQTRGFSLKTVLWKYGYHYTMYGLLSAMLPQFSWVIGGTSILEYTFAIPGISAFLIDSISHRDYVVIQGYLMLTIAWMFGMHVIVEGLLVSLQQEEAAL</sequence>
<feature type="transmembrane region" description="Helical" evidence="7">
    <location>
        <begin position="243"/>
        <end position="268"/>
    </location>
</feature>
<feature type="domain" description="ABC transmembrane type-1" evidence="8">
    <location>
        <begin position="100"/>
        <end position="295"/>
    </location>
</feature>
<dbReference type="InterPro" id="IPR035906">
    <property type="entry name" value="MetI-like_sf"/>
</dbReference>
<feature type="transmembrane region" description="Helical" evidence="7">
    <location>
        <begin position="277"/>
        <end position="297"/>
    </location>
</feature>
<keyword evidence="5 7" id="KW-1133">Transmembrane helix</keyword>
<evidence type="ECO:0000256" key="7">
    <source>
        <dbReference type="RuleBase" id="RU363032"/>
    </source>
</evidence>
<evidence type="ECO:0000256" key="3">
    <source>
        <dbReference type="ARBA" id="ARBA00022475"/>
    </source>
</evidence>
<evidence type="ECO:0000256" key="5">
    <source>
        <dbReference type="ARBA" id="ARBA00022989"/>
    </source>
</evidence>
<dbReference type="GO" id="GO:0055085">
    <property type="term" value="P:transmembrane transport"/>
    <property type="evidence" value="ECO:0007669"/>
    <property type="project" value="InterPro"/>
</dbReference>
<reference evidence="9 10" key="1">
    <citation type="submission" date="2017-09" db="EMBL/GenBank/DDBJ databases">
        <title>Complete genome sequence of Oxytococcus suis strain ZY16052.</title>
        <authorList>
            <person name="Li F."/>
        </authorList>
    </citation>
    <scope>NUCLEOTIDE SEQUENCE [LARGE SCALE GENOMIC DNA]</scope>
    <source>
        <strain evidence="9 10">ZY16052</strain>
    </source>
</reference>
<dbReference type="PROSITE" id="PS50928">
    <property type="entry name" value="ABC_TM1"/>
    <property type="match status" value="1"/>
</dbReference>
<comment type="similarity">
    <text evidence="7">Belongs to the binding-protein-dependent transport system permease family.</text>
</comment>
<name>A0A347WIZ8_9LACT</name>
<dbReference type="KEGG" id="abae:CL176_02870"/>
<dbReference type="InterPro" id="IPR000515">
    <property type="entry name" value="MetI-like"/>
</dbReference>
<dbReference type="Proteomes" id="UP000263232">
    <property type="component" value="Chromosome"/>
</dbReference>
<evidence type="ECO:0000256" key="1">
    <source>
        <dbReference type="ARBA" id="ARBA00004651"/>
    </source>
</evidence>
<feature type="transmembrane region" description="Helical" evidence="7">
    <location>
        <begin position="139"/>
        <end position="158"/>
    </location>
</feature>
<keyword evidence="4 7" id="KW-0812">Transmembrane</keyword>
<keyword evidence="10" id="KW-1185">Reference proteome</keyword>
<dbReference type="PANTHER" id="PTHR43163:SF6">
    <property type="entry name" value="DIPEPTIDE TRANSPORT SYSTEM PERMEASE PROTEIN DPPB-RELATED"/>
    <property type="match status" value="1"/>
</dbReference>
<keyword evidence="2 7" id="KW-0813">Transport</keyword>
<evidence type="ECO:0000313" key="10">
    <source>
        <dbReference type="Proteomes" id="UP000263232"/>
    </source>
</evidence>
<organism evidence="9 10">
    <name type="scientific">Suicoccus acidiformans</name>
    <dbReference type="NCBI Taxonomy" id="2036206"/>
    <lineage>
        <taxon>Bacteria</taxon>
        <taxon>Bacillati</taxon>
        <taxon>Bacillota</taxon>
        <taxon>Bacilli</taxon>
        <taxon>Lactobacillales</taxon>
        <taxon>Aerococcaceae</taxon>
        <taxon>Suicoccus</taxon>
    </lineage>
</organism>
<dbReference type="OrthoDB" id="9773683at2"/>
<evidence type="ECO:0000256" key="4">
    <source>
        <dbReference type="ARBA" id="ARBA00022692"/>
    </source>
</evidence>
<dbReference type="Pfam" id="PF00528">
    <property type="entry name" value="BPD_transp_1"/>
    <property type="match status" value="1"/>
</dbReference>
<feature type="transmembrane region" description="Helical" evidence="7">
    <location>
        <begin position="102"/>
        <end position="127"/>
    </location>
</feature>
<dbReference type="SUPFAM" id="SSF161098">
    <property type="entry name" value="MetI-like"/>
    <property type="match status" value="1"/>
</dbReference>
<evidence type="ECO:0000256" key="2">
    <source>
        <dbReference type="ARBA" id="ARBA00022448"/>
    </source>
</evidence>
<evidence type="ECO:0000256" key="6">
    <source>
        <dbReference type="ARBA" id="ARBA00023136"/>
    </source>
</evidence>
<gene>
    <name evidence="9" type="ORF">CL176_02870</name>
</gene>
<keyword evidence="6 7" id="KW-0472">Membrane</keyword>
<dbReference type="Gene3D" id="1.10.3720.10">
    <property type="entry name" value="MetI-like"/>
    <property type="match status" value="1"/>
</dbReference>
<dbReference type="PANTHER" id="PTHR43163">
    <property type="entry name" value="DIPEPTIDE TRANSPORT SYSTEM PERMEASE PROTEIN DPPB-RELATED"/>
    <property type="match status" value="1"/>
</dbReference>
<feature type="transmembrane region" description="Helical" evidence="7">
    <location>
        <begin position="12"/>
        <end position="32"/>
    </location>
</feature>
<evidence type="ECO:0000313" key="9">
    <source>
        <dbReference type="EMBL" id="AXY25055.1"/>
    </source>
</evidence>
<dbReference type="EMBL" id="CP023434">
    <property type="protein sequence ID" value="AXY25055.1"/>
    <property type="molecule type" value="Genomic_DNA"/>
</dbReference>